<proteinExistence type="predicted"/>
<name>A0A813LQT2_POLGL</name>
<evidence type="ECO:0000313" key="3">
    <source>
        <dbReference type="EMBL" id="CAE8735800.1"/>
    </source>
</evidence>
<sequence>MFDFDELDQADSNGLEAAKVQPVTTSTEPTAETSRAAGAVDASSWKPLAQHQKQRQPQHTPPTTERTPPPPEIRAALSSKFDRASLVFEASESSAPASAASAGSKALPVYSDLHSVQTKPSTFRAPGSPGVFGIFKVVERFVFVRRAPFVKANRIAEVSKGVQVSGTVREGWLHLDPVSLSAAEVPTAEADGYMLIDGRSVGLGALLERLPSSENIAGLQVFTGPLDFVATSSLSTVSQPTDELDDKGSGFDLTIGDFGQTAPTSNNNNSNNNNSKNYGRSQASAGSRMVAEGALISGYLGPRGWLEMVDGTGFLPIASTRLTGALQAEVRQIFAEAVAVEWASLPVSHVAHVAYCLEWEDLGHDGPRLRGRLSGLQGCMAHVRGLPPETALRLRVTACVRARASEPHVVGRWLYGSKPSEYFIEQKCDGTLVFTGPHARGTVTGVLAVQDQWFQAELISNQGDVVGGIRLFFDEREQAVISNFRGTSKTEWGKDIIAKKGDAQIHADLFGEWCQVSTDKHVTKEEEQELCFDPLSNRRGKCLKCACPGFILTQHILNQALESVLCRRCGCPVSSHAKTGKFEYAPKSAPRPRAEAEFRGNRSEEPHSEQFGPGQARSAWVKDAIGRPWSPDEAPSNMDPVEFVIEQLEKAQNLFEVLGVTSHASSLEIRQAFRAISLRIHPDKMLAKRREEGPEATEVALKAEEAFKLLASAYQVLSEERARRDYEREMRLELAKVQKPLAQRQPRRPQPPRETRMPDTRHQKSSQGPATRHDEWPAGSSEDTQGEACEFFKNPSIRSFMSSPYYGQEGVFGQCGAVTETLGGGFSFVLPGGGGIHVGGSHDGFRQGQQLQAGPVRTGPLLSAQEAVWASQLGQK</sequence>
<dbReference type="InterPro" id="IPR036869">
    <property type="entry name" value="J_dom_sf"/>
</dbReference>
<dbReference type="Gene3D" id="1.10.287.110">
    <property type="entry name" value="DnaJ domain"/>
    <property type="match status" value="1"/>
</dbReference>
<dbReference type="CDD" id="cd06257">
    <property type="entry name" value="DnaJ"/>
    <property type="match status" value="1"/>
</dbReference>
<dbReference type="EMBL" id="CAJNNW010036592">
    <property type="protein sequence ID" value="CAE8735800.1"/>
    <property type="molecule type" value="Genomic_DNA"/>
</dbReference>
<feature type="compositionally biased region" description="Basic and acidic residues" evidence="1">
    <location>
        <begin position="592"/>
        <end position="608"/>
    </location>
</feature>
<feature type="compositionally biased region" description="Polar residues" evidence="1">
    <location>
        <begin position="22"/>
        <end position="33"/>
    </location>
</feature>
<organism evidence="3 4">
    <name type="scientific">Polarella glacialis</name>
    <name type="common">Dinoflagellate</name>
    <dbReference type="NCBI Taxonomy" id="89957"/>
    <lineage>
        <taxon>Eukaryota</taxon>
        <taxon>Sar</taxon>
        <taxon>Alveolata</taxon>
        <taxon>Dinophyceae</taxon>
        <taxon>Suessiales</taxon>
        <taxon>Suessiaceae</taxon>
        <taxon>Polarella</taxon>
    </lineage>
</organism>
<feature type="region of interest" description="Disordered" evidence="1">
    <location>
        <begin position="735"/>
        <end position="785"/>
    </location>
</feature>
<feature type="region of interest" description="Disordered" evidence="1">
    <location>
        <begin position="1"/>
        <end position="74"/>
    </location>
</feature>
<feature type="region of interest" description="Disordered" evidence="1">
    <location>
        <begin position="255"/>
        <end position="283"/>
    </location>
</feature>
<feature type="compositionally biased region" description="Basic and acidic residues" evidence="1">
    <location>
        <begin position="751"/>
        <end position="762"/>
    </location>
</feature>
<reference evidence="3" key="1">
    <citation type="submission" date="2021-02" db="EMBL/GenBank/DDBJ databases">
        <authorList>
            <person name="Dougan E. K."/>
            <person name="Rhodes N."/>
            <person name="Thang M."/>
            <person name="Chan C."/>
        </authorList>
    </citation>
    <scope>NUCLEOTIDE SEQUENCE</scope>
</reference>
<protein>
    <recommendedName>
        <fullName evidence="2">J domain-containing protein</fullName>
    </recommendedName>
</protein>
<feature type="compositionally biased region" description="Low complexity" evidence="1">
    <location>
        <begin position="265"/>
        <end position="277"/>
    </location>
</feature>
<dbReference type="SUPFAM" id="SSF46565">
    <property type="entry name" value="Chaperone J-domain"/>
    <property type="match status" value="1"/>
</dbReference>
<dbReference type="InterPro" id="IPR001623">
    <property type="entry name" value="DnaJ_domain"/>
</dbReference>
<dbReference type="Proteomes" id="UP000626109">
    <property type="component" value="Unassembled WGS sequence"/>
</dbReference>
<accession>A0A813LQT2</accession>
<dbReference type="Pfam" id="PF00226">
    <property type="entry name" value="DnaJ"/>
    <property type="match status" value="1"/>
</dbReference>
<feature type="compositionally biased region" description="Low complexity" evidence="1">
    <location>
        <begin position="55"/>
        <end position="66"/>
    </location>
</feature>
<dbReference type="InterPro" id="IPR050817">
    <property type="entry name" value="DjlA_DnaK_co-chaperone"/>
</dbReference>
<comment type="caution">
    <text evidence="3">The sequence shown here is derived from an EMBL/GenBank/DDBJ whole genome shotgun (WGS) entry which is preliminary data.</text>
</comment>
<dbReference type="PROSITE" id="PS50076">
    <property type="entry name" value="DNAJ_2"/>
    <property type="match status" value="1"/>
</dbReference>
<feature type="domain" description="J" evidence="2">
    <location>
        <begin position="653"/>
        <end position="730"/>
    </location>
</feature>
<dbReference type="SMART" id="SM00271">
    <property type="entry name" value="DnaJ"/>
    <property type="match status" value="1"/>
</dbReference>
<evidence type="ECO:0000256" key="1">
    <source>
        <dbReference type="SAM" id="MobiDB-lite"/>
    </source>
</evidence>
<dbReference type="PRINTS" id="PR00625">
    <property type="entry name" value="JDOMAIN"/>
</dbReference>
<evidence type="ECO:0000259" key="2">
    <source>
        <dbReference type="PROSITE" id="PS50076"/>
    </source>
</evidence>
<evidence type="ECO:0000313" key="4">
    <source>
        <dbReference type="Proteomes" id="UP000626109"/>
    </source>
</evidence>
<dbReference type="AlphaFoldDB" id="A0A813LQT2"/>
<dbReference type="PANTHER" id="PTHR24074">
    <property type="entry name" value="CO-CHAPERONE PROTEIN DJLA"/>
    <property type="match status" value="1"/>
</dbReference>
<feature type="region of interest" description="Disordered" evidence="1">
    <location>
        <begin position="582"/>
        <end position="616"/>
    </location>
</feature>
<gene>
    <name evidence="3" type="ORF">PGLA2088_LOCUS48028</name>
</gene>